<dbReference type="PROSITE" id="PS50857">
    <property type="entry name" value="COX2_CUA"/>
    <property type="match status" value="1"/>
</dbReference>
<dbReference type="RefSeq" id="WP_034846544.1">
    <property type="nucleotide sequence ID" value="NZ_JANX01000583.1"/>
</dbReference>
<organism evidence="20 21">
    <name type="scientific">Inquilinus limosus MP06</name>
    <dbReference type="NCBI Taxonomy" id="1398085"/>
    <lineage>
        <taxon>Bacteria</taxon>
        <taxon>Pseudomonadati</taxon>
        <taxon>Pseudomonadota</taxon>
        <taxon>Alphaproteobacteria</taxon>
        <taxon>Rhodospirillales</taxon>
        <taxon>Rhodospirillaceae</taxon>
        <taxon>Inquilinus</taxon>
    </lineage>
</organism>
<keyword evidence="8" id="KW-0249">Electron transport</keyword>
<keyword evidence="9 17" id="KW-1133">Transmembrane helix</keyword>
<comment type="subcellular location">
    <subcellularLocation>
        <location evidence="1">Membrane</location>
        <topology evidence="1">Multi-pass membrane protein</topology>
    </subcellularLocation>
</comment>
<evidence type="ECO:0000256" key="17">
    <source>
        <dbReference type="SAM" id="Phobius"/>
    </source>
</evidence>
<dbReference type="GO" id="GO:0042773">
    <property type="term" value="P:ATP synthesis coupled electron transport"/>
    <property type="evidence" value="ECO:0007669"/>
    <property type="project" value="TreeGrafter"/>
</dbReference>
<dbReference type="InterPro" id="IPR045187">
    <property type="entry name" value="CcO_II"/>
</dbReference>
<evidence type="ECO:0000256" key="13">
    <source>
        <dbReference type="ARBA" id="ARBA00024688"/>
    </source>
</evidence>
<dbReference type="SUPFAM" id="SSF49503">
    <property type="entry name" value="Cupredoxins"/>
    <property type="match status" value="1"/>
</dbReference>
<dbReference type="GO" id="GO:0020037">
    <property type="term" value="F:heme binding"/>
    <property type="evidence" value="ECO:0007669"/>
    <property type="project" value="InterPro"/>
</dbReference>
<evidence type="ECO:0000256" key="14">
    <source>
        <dbReference type="ARBA" id="ARBA00031399"/>
    </source>
</evidence>
<dbReference type="Gene3D" id="2.60.40.420">
    <property type="entry name" value="Cupredoxins - blue copper proteins"/>
    <property type="match status" value="1"/>
</dbReference>
<evidence type="ECO:0000256" key="8">
    <source>
        <dbReference type="ARBA" id="ARBA00022982"/>
    </source>
</evidence>
<comment type="function">
    <text evidence="13">Subunits I and II form the functional core of the enzyme complex. Electrons originating in cytochrome c are transferred via heme a and Cu(A) to the binuclear center formed by heme a3 and Cu(B).</text>
</comment>
<dbReference type="InterPro" id="IPR008972">
    <property type="entry name" value="Cupredoxin"/>
</dbReference>
<name>A0A0A0CZF1_9PROT</name>
<keyword evidence="6 17" id="KW-0812">Transmembrane</keyword>
<feature type="non-terminal residue" evidence="20">
    <location>
        <position position="1"/>
    </location>
</feature>
<keyword evidence="12 17" id="KW-0472">Membrane</keyword>
<dbReference type="EMBL" id="JANX01000583">
    <property type="protein sequence ID" value="KGM31154.1"/>
    <property type="molecule type" value="Genomic_DNA"/>
</dbReference>
<keyword evidence="10 16" id="KW-0408">Iron</keyword>
<dbReference type="PANTHER" id="PTHR22888">
    <property type="entry name" value="CYTOCHROME C OXIDASE, SUBUNIT II"/>
    <property type="match status" value="1"/>
</dbReference>
<reference evidence="20 21" key="1">
    <citation type="submission" date="2014-01" db="EMBL/GenBank/DDBJ databases">
        <title>Genome sequence determination for a cystic fibrosis isolate, Inquilinus limosus.</title>
        <authorList>
            <person name="Pino M."/>
            <person name="Di Conza J."/>
            <person name="Gutkind G."/>
        </authorList>
    </citation>
    <scope>NUCLEOTIDE SEQUENCE [LARGE SCALE GENOMIC DNA]</scope>
    <source>
        <strain evidence="20 21">MP06</strain>
    </source>
</reference>
<dbReference type="InterPro" id="IPR036909">
    <property type="entry name" value="Cyt_c-like_dom_sf"/>
</dbReference>
<feature type="transmembrane region" description="Helical" evidence="17">
    <location>
        <begin position="6"/>
        <end position="23"/>
    </location>
</feature>
<dbReference type="GO" id="GO:0004129">
    <property type="term" value="F:cytochrome-c oxidase activity"/>
    <property type="evidence" value="ECO:0007669"/>
    <property type="project" value="UniProtKB-EC"/>
</dbReference>
<dbReference type="SUPFAM" id="SSF46626">
    <property type="entry name" value="Cytochrome c"/>
    <property type="match status" value="1"/>
</dbReference>
<evidence type="ECO:0000256" key="16">
    <source>
        <dbReference type="PROSITE-ProRule" id="PRU00433"/>
    </source>
</evidence>
<keyword evidence="5" id="KW-0679">Respiratory chain</keyword>
<evidence type="ECO:0000256" key="10">
    <source>
        <dbReference type="ARBA" id="ARBA00023004"/>
    </source>
</evidence>
<dbReference type="InterPro" id="IPR009056">
    <property type="entry name" value="Cyt_c-like_dom"/>
</dbReference>
<dbReference type="GO" id="GO:0016020">
    <property type="term" value="C:membrane"/>
    <property type="evidence" value="ECO:0007669"/>
    <property type="project" value="UniProtKB-SubCell"/>
</dbReference>
<evidence type="ECO:0000256" key="15">
    <source>
        <dbReference type="ARBA" id="ARBA00047816"/>
    </source>
</evidence>
<dbReference type="InterPro" id="IPR034236">
    <property type="entry name" value="CuRO_CcO_Caa3_II"/>
</dbReference>
<dbReference type="InterPro" id="IPR002429">
    <property type="entry name" value="CcO_II-like_C"/>
</dbReference>
<comment type="similarity">
    <text evidence="2">Belongs to the cytochrome c oxidase subunit 2 family.</text>
</comment>
<dbReference type="PROSITE" id="PS00078">
    <property type="entry name" value="COX2"/>
    <property type="match status" value="1"/>
</dbReference>
<evidence type="ECO:0000256" key="4">
    <source>
        <dbReference type="ARBA" id="ARBA00022617"/>
    </source>
</evidence>
<evidence type="ECO:0000256" key="6">
    <source>
        <dbReference type="ARBA" id="ARBA00022692"/>
    </source>
</evidence>
<dbReference type="NCBIfam" id="TIGR02866">
    <property type="entry name" value="CoxB"/>
    <property type="match status" value="1"/>
</dbReference>
<evidence type="ECO:0000256" key="3">
    <source>
        <dbReference type="ARBA" id="ARBA00022448"/>
    </source>
</evidence>
<dbReference type="AlphaFoldDB" id="A0A0A0CZF1"/>
<sequence>FTIVCAVVWLLVVLALWLGIARRRSDRPDPLVEEPRRDRVAYRVVGACVATTGVILLVLTGFSWWTGKSLAALGERPALTLKVTGSQWWWQVQYEDDQPSRVLTTANEIHIPVGEPVQLKLEATDVIHSFWVPQLSGKEDLIPGRQNVLTLKADRPGRYRGQCAEFCGLQHARMGLLIIAEPRAEFDAWRDAQLASAAEPQSDEARRGRDVFAAKPCLMCHQIRGTTAGSRTGPELTHFASRETIAAGVLPMTRGALAAWIADPQAIKPGSNMPRVRLDADELNALVAYLEGLK</sequence>
<dbReference type="PROSITE" id="PS51007">
    <property type="entry name" value="CYTC"/>
    <property type="match status" value="1"/>
</dbReference>
<evidence type="ECO:0000313" key="20">
    <source>
        <dbReference type="EMBL" id="KGM31154.1"/>
    </source>
</evidence>
<comment type="catalytic activity">
    <reaction evidence="15">
        <text>4 Fe(II)-[cytochrome c] + O2 + 8 H(+)(in) = 4 Fe(III)-[cytochrome c] + 2 H2O + 4 H(+)(out)</text>
        <dbReference type="Rhea" id="RHEA:11436"/>
        <dbReference type="Rhea" id="RHEA-COMP:10350"/>
        <dbReference type="Rhea" id="RHEA-COMP:14399"/>
        <dbReference type="ChEBI" id="CHEBI:15377"/>
        <dbReference type="ChEBI" id="CHEBI:15378"/>
        <dbReference type="ChEBI" id="CHEBI:15379"/>
        <dbReference type="ChEBI" id="CHEBI:29033"/>
        <dbReference type="ChEBI" id="CHEBI:29034"/>
        <dbReference type="EC" id="7.1.1.9"/>
    </reaction>
</comment>
<feature type="transmembrane region" description="Helical" evidence="17">
    <location>
        <begin position="44"/>
        <end position="65"/>
    </location>
</feature>
<dbReference type="OrthoDB" id="9781261at2"/>
<evidence type="ECO:0000256" key="9">
    <source>
        <dbReference type="ARBA" id="ARBA00022989"/>
    </source>
</evidence>
<evidence type="ECO:0000259" key="18">
    <source>
        <dbReference type="PROSITE" id="PS50857"/>
    </source>
</evidence>
<dbReference type="Proteomes" id="UP000029995">
    <property type="component" value="Unassembled WGS sequence"/>
</dbReference>
<evidence type="ECO:0000256" key="12">
    <source>
        <dbReference type="ARBA" id="ARBA00023136"/>
    </source>
</evidence>
<evidence type="ECO:0000256" key="11">
    <source>
        <dbReference type="ARBA" id="ARBA00023008"/>
    </source>
</evidence>
<evidence type="ECO:0000256" key="5">
    <source>
        <dbReference type="ARBA" id="ARBA00022660"/>
    </source>
</evidence>
<evidence type="ECO:0000313" key="21">
    <source>
        <dbReference type="Proteomes" id="UP000029995"/>
    </source>
</evidence>
<keyword evidence="7 16" id="KW-0479">Metal-binding</keyword>
<dbReference type="InterPro" id="IPR001505">
    <property type="entry name" value="Copper_CuA"/>
</dbReference>
<feature type="domain" description="Cytochrome c" evidence="19">
    <location>
        <begin position="203"/>
        <end position="294"/>
    </location>
</feature>
<evidence type="ECO:0000256" key="2">
    <source>
        <dbReference type="ARBA" id="ARBA00007866"/>
    </source>
</evidence>
<dbReference type="PANTHER" id="PTHR22888:SF9">
    <property type="entry name" value="CYTOCHROME C OXIDASE SUBUNIT 2"/>
    <property type="match status" value="1"/>
</dbReference>
<keyword evidence="3" id="KW-0813">Transport</keyword>
<dbReference type="GO" id="GO:0016491">
    <property type="term" value="F:oxidoreductase activity"/>
    <property type="evidence" value="ECO:0007669"/>
    <property type="project" value="InterPro"/>
</dbReference>
<gene>
    <name evidence="20" type="ORF">P409_28830</name>
</gene>
<comment type="caution">
    <text evidence="20">The sequence shown here is derived from an EMBL/GenBank/DDBJ whole genome shotgun (WGS) entry which is preliminary data.</text>
</comment>
<dbReference type="InterPro" id="IPR014222">
    <property type="entry name" value="Cyt_c_oxidase_su2"/>
</dbReference>
<evidence type="ECO:0000256" key="1">
    <source>
        <dbReference type="ARBA" id="ARBA00004141"/>
    </source>
</evidence>
<dbReference type="GO" id="GO:0005507">
    <property type="term" value="F:copper ion binding"/>
    <property type="evidence" value="ECO:0007669"/>
    <property type="project" value="InterPro"/>
</dbReference>
<protein>
    <recommendedName>
        <fullName evidence="14">Cytochrome aa3 subunit 2</fullName>
    </recommendedName>
</protein>
<accession>A0A0A0CZF1</accession>
<evidence type="ECO:0000259" key="19">
    <source>
        <dbReference type="PROSITE" id="PS51007"/>
    </source>
</evidence>
<dbReference type="Pfam" id="PF00034">
    <property type="entry name" value="Cytochrom_C"/>
    <property type="match status" value="1"/>
</dbReference>
<evidence type="ECO:0000256" key="7">
    <source>
        <dbReference type="ARBA" id="ARBA00022723"/>
    </source>
</evidence>
<dbReference type="Pfam" id="PF00116">
    <property type="entry name" value="COX2"/>
    <property type="match status" value="1"/>
</dbReference>
<keyword evidence="4 16" id="KW-0349">Heme</keyword>
<keyword evidence="11" id="KW-0186">Copper</keyword>
<proteinExistence type="inferred from homology"/>
<dbReference type="CDD" id="cd04213">
    <property type="entry name" value="CuRO_CcO_Caa3_II"/>
    <property type="match status" value="1"/>
</dbReference>
<feature type="domain" description="Cytochrome oxidase subunit II copper A binding" evidence="18">
    <location>
        <begin position="76"/>
        <end position="192"/>
    </location>
</feature>